<name>A0A2H0A3V8_9BACT</name>
<gene>
    <name evidence="2" type="ORF">COX18_07730</name>
</gene>
<sequence>MTKERIIFINPLFLILITFSFKITNNINWNMHIYRFFIFYKFFFRKKHTIFIISITLSP</sequence>
<organism evidence="2 3">
    <name type="scientific">Candidatus Desantisbacteria bacterium CG23_combo_of_CG06-09_8_20_14_all_40_23</name>
    <dbReference type="NCBI Taxonomy" id="1974550"/>
    <lineage>
        <taxon>Bacteria</taxon>
        <taxon>Candidatus Desantisiibacteriota</taxon>
    </lineage>
</organism>
<protein>
    <submittedName>
        <fullName evidence="2">Uncharacterized protein</fullName>
    </submittedName>
</protein>
<dbReference type="Proteomes" id="UP000231067">
    <property type="component" value="Unassembled WGS sequence"/>
</dbReference>
<accession>A0A2H0A3V8</accession>
<evidence type="ECO:0000313" key="2">
    <source>
        <dbReference type="EMBL" id="PIP40133.1"/>
    </source>
</evidence>
<keyword evidence="1" id="KW-0472">Membrane</keyword>
<dbReference type="EMBL" id="PCSH01000136">
    <property type="protein sequence ID" value="PIP40133.1"/>
    <property type="molecule type" value="Genomic_DNA"/>
</dbReference>
<feature type="transmembrane region" description="Helical" evidence="1">
    <location>
        <begin position="6"/>
        <end position="25"/>
    </location>
</feature>
<evidence type="ECO:0000256" key="1">
    <source>
        <dbReference type="SAM" id="Phobius"/>
    </source>
</evidence>
<dbReference type="AlphaFoldDB" id="A0A2H0A3V8"/>
<comment type="caution">
    <text evidence="2">The sequence shown here is derived from an EMBL/GenBank/DDBJ whole genome shotgun (WGS) entry which is preliminary data.</text>
</comment>
<keyword evidence="1" id="KW-1133">Transmembrane helix</keyword>
<evidence type="ECO:0000313" key="3">
    <source>
        <dbReference type="Proteomes" id="UP000231067"/>
    </source>
</evidence>
<reference evidence="2 3" key="1">
    <citation type="submission" date="2017-09" db="EMBL/GenBank/DDBJ databases">
        <title>Depth-based differentiation of microbial function through sediment-hosted aquifers and enrichment of novel symbionts in the deep terrestrial subsurface.</title>
        <authorList>
            <person name="Probst A.J."/>
            <person name="Ladd B."/>
            <person name="Jarett J.K."/>
            <person name="Geller-Mcgrath D.E."/>
            <person name="Sieber C.M."/>
            <person name="Emerson J.B."/>
            <person name="Anantharaman K."/>
            <person name="Thomas B.C."/>
            <person name="Malmstrom R."/>
            <person name="Stieglmeier M."/>
            <person name="Klingl A."/>
            <person name="Woyke T."/>
            <person name="Ryan C.M."/>
            <person name="Banfield J.F."/>
        </authorList>
    </citation>
    <scope>NUCLEOTIDE SEQUENCE [LARGE SCALE GENOMIC DNA]</scope>
    <source>
        <strain evidence="2">CG23_combo_of_CG06-09_8_20_14_all_40_23</strain>
    </source>
</reference>
<keyword evidence="1" id="KW-0812">Transmembrane</keyword>
<proteinExistence type="predicted"/>